<evidence type="ECO:0000313" key="2">
    <source>
        <dbReference type="Proteomes" id="UP000787635"/>
    </source>
</evidence>
<dbReference type="Pfam" id="PF20346">
    <property type="entry name" value="DUF6641"/>
    <property type="match status" value="1"/>
</dbReference>
<organism evidence="1 2">
    <name type="scientific">Falsiroseomonas selenitidurans</name>
    <dbReference type="NCBI Taxonomy" id="2716335"/>
    <lineage>
        <taxon>Bacteria</taxon>
        <taxon>Pseudomonadati</taxon>
        <taxon>Pseudomonadota</taxon>
        <taxon>Alphaproteobacteria</taxon>
        <taxon>Acetobacterales</taxon>
        <taxon>Roseomonadaceae</taxon>
        <taxon>Falsiroseomonas</taxon>
    </lineage>
</organism>
<name>A0ABX1E4D1_9PROT</name>
<proteinExistence type="predicted"/>
<sequence>MSHLAKLMITQMKRQSALSPQEARRTKLITKLEEQLKLAEALAKGERYLVIKPSWSRDADGNRVRVQRERQVRPWWWQEGEGVAMLVRYGARSLELHKGKRAVSIPNAAMLPGAIHTLIAAVRAGELDAAMDAAITETKRKSGKG</sequence>
<dbReference type="RefSeq" id="WP_168031697.1">
    <property type="nucleotide sequence ID" value="NZ_JAAVNE010000021.1"/>
</dbReference>
<reference evidence="1 2" key="1">
    <citation type="submission" date="2020-03" db="EMBL/GenBank/DDBJ databases">
        <title>Roseomonas selenitidurans sp. nov. isolated from urban soil.</title>
        <authorList>
            <person name="Liu H."/>
        </authorList>
    </citation>
    <scope>NUCLEOTIDE SEQUENCE [LARGE SCALE GENOMIC DNA]</scope>
    <source>
        <strain evidence="1 2">BU-1</strain>
    </source>
</reference>
<comment type="caution">
    <text evidence="1">The sequence shown here is derived from an EMBL/GenBank/DDBJ whole genome shotgun (WGS) entry which is preliminary data.</text>
</comment>
<dbReference type="Proteomes" id="UP000787635">
    <property type="component" value="Unassembled WGS sequence"/>
</dbReference>
<gene>
    <name evidence="1" type="ORF">HEQ75_14345</name>
</gene>
<dbReference type="InterPro" id="IPR046581">
    <property type="entry name" value="DUF6641"/>
</dbReference>
<protein>
    <submittedName>
        <fullName evidence="1">Uncharacterized protein</fullName>
    </submittedName>
</protein>
<evidence type="ECO:0000313" key="1">
    <source>
        <dbReference type="EMBL" id="NKC32042.1"/>
    </source>
</evidence>
<keyword evidence="2" id="KW-1185">Reference proteome</keyword>
<dbReference type="EMBL" id="JAAVNE010000021">
    <property type="protein sequence ID" value="NKC32042.1"/>
    <property type="molecule type" value="Genomic_DNA"/>
</dbReference>
<accession>A0ABX1E4D1</accession>